<evidence type="ECO:0000313" key="2">
    <source>
        <dbReference type="EMBL" id="OBS68139.1"/>
    </source>
</evidence>
<sequence>MSSCKSSPMLPVVHDSESHNAVDVNSRHWSGKHDRGPADSSWSPLDYCKWKSVINSVLEKINWKSKTKKTSGKGKARLREKGKARLREKGKARLREKGKARLREKGKARLLEKGKALLQEKGKALGKSGQKTNILVPCKTGPPSVF</sequence>
<dbReference type="EMBL" id="LZPO01076088">
    <property type="protein sequence ID" value="OBS68139.1"/>
    <property type="molecule type" value="Genomic_DNA"/>
</dbReference>
<proteinExistence type="predicted"/>
<reference evidence="2 3" key="1">
    <citation type="submission" date="2016-06" db="EMBL/GenBank/DDBJ databases">
        <title>The Draft Genome Sequence and Annotation of the Desert Woodrat Neotoma lepida.</title>
        <authorList>
            <person name="Campbell M."/>
            <person name="Oakeson K.F."/>
            <person name="Yandell M."/>
            <person name="Halpert J.R."/>
            <person name="Dearing D."/>
        </authorList>
    </citation>
    <scope>NUCLEOTIDE SEQUENCE [LARGE SCALE GENOMIC DNA]</scope>
    <source>
        <strain evidence="2">417</strain>
        <tissue evidence="2">Liver</tissue>
    </source>
</reference>
<comment type="caution">
    <text evidence="2">The sequence shown here is derived from an EMBL/GenBank/DDBJ whole genome shotgun (WGS) entry which is preliminary data.</text>
</comment>
<dbReference type="AlphaFoldDB" id="A0A1A6GQI9"/>
<gene>
    <name evidence="2" type="ORF">A6R68_03320</name>
</gene>
<feature type="region of interest" description="Disordered" evidence="1">
    <location>
        <begin position="122"/>
        <end position="146"/>
    </location>
</feature>
<feature type="region of interest" description="Disordered" evidence="1">
    <location>
        <begin position="65"/>
        <end position="108"/>
    </location>
</feature>
<evidence type="ECO:0000256" key="1">
    <source>
        <dbReference type="SAM" id="MobiDB-lite"/>
    </source>
</evidence>
<organism evidence="2 3">
    <name type="scientific">Neotoma lepida</name>
    <name type="common">Desert woodrat</name>
    <dbReference type="NCBI Taxonomy" id="56216"/>
    <lineage>
        <taxon>Eukaryota</taxon>
        <taxon>Metazoa</taxon>
        <taxon>Chordata</taxon>
        <taxon>Craniata</taxon>
        <taxon>Vertebrata</taxon>
        <taxon>Euteleostomi</taxon>
        <taxon>Mammalia</taxon>
        <taxon>Eutheria</taxon>
        <taxon>Euarchontoglires</taxon>
        <taxon>Glires</taxon>
        <taxon>Rodentia</taxon>
        <taxon>Myomorpha</taxon>
        <taxon>Muroidea</taxon>
        <taxon>Cricetidae</taxon>
        <taxon>Neotominae</taxon>
        <taxon>Neotoma</taxon>
    </lineage>
</organism>
<keyword evidence="3" id="KW-1185">Reference proteome</keyword>
<name>A0A1A6GQI9_NEOLE</name>
<feature type="compositionally biased region" description="Basic residues" evidence="1">
    <location>
        <begin position="65"/>
        <end position="76"/>
    </location>
</feature>
<feature type="region of interest" description="Disordered" evidence="1">
    <location>
        <begin position="26"/>
        <end position="45"/>
    </location>
</feature>
<evidence type="ECO:0000313" key="3">
    <source>
        <dbReference type="Proteomes" id="UP000092124"/>
    </source>
</evidence>
<protein>
    <submittedName>
        <fullName evidence="2">Uncharacterized protein</fullName>
    </submittedName>
</protein>
<dbReference type="Proteomes" id="UP000092124">
    <property type="component" value="Unassembled WGS sequence"/>
</dbReference>
<accession>A0A1A6GQI9</accession>
<feature type="non-terminal residue" evidence="2">
    <location>
        <position position="146"/>
    </location>
</feature>
<feature type="compositionally biased region" description="Basic and acidic residues" evidence="1">
    <location>
        <begin position="77"/>
        <end position="108"/>
    </location>
</feature>